<comment type="caution">
    <text evidence="1">The sequence shown here is derived from an EMBL/GenBank/DDBJ whole genome shotgun (WGS) entry which is preliminary data.</text>
</comment>
<dbReference type="Proteomes" id="UP000177171">
    <property type="component" value="Unassembled WGS sequence"/>
</dbReference>
<sequence>MNTITIPKKEYQELVEKRIRYDYLRQMMERDLFSPPPEKNRKKIVSAFKVAEKYNQKFLKSLEKGIKRSSYFNS</sequence>
<dbReference type="EMBL" id="MHQY01000005">
    <property type="protein sequence ID" value="OHA14605.1"/>
    <property type="molecule type" value="Genomic_DNA"/>
</dbReference>
<evidence type="ECO:0000313" key="1">
    <source>
        <dbReference type="EMBL" id="OHA14605.1"/>
    </source>
</evidence>
<dbReference type="AlphaFoldDB" id="A0A1G2LSI0"/>
<proteinExistence type="predicted"/>
<evidence type="ECO:0000313" key="2">
    <source>
        <dbReference type="Proteomes" id="UP000177171"/>
    </source>
</evidence>
<accession>A0A1G2LSI0</accession>
<protein>
    <submittedName>
        <fullName evidence="1">Uncharacterized protein</fullName>
    </submittedName>
</protein>
<reference evidence="1 2" key="1">
    <citation type="journal article" date="2016" name="Nat. Commun.">
        <title>Thousands of microbial genomes shed light on interconnected biogeochemical processes in an aquifer system.</title>
        <authorList>
            <person name="Anantharaman K."/>
            <person name="Brown C.T."/>
            <person name="Hug L.A."/>
            <person name="Sharon I."/>
            <person name="Castelle C.J."/>
            <person name="Probst A.J."/>
            <person name="Thomas B.C."/>
            <person name="Singh A."/>
            <person name="Wilkins M.J."/>
            <person name="Karaoz U."/>
            <person name="Brodie E.L."/>
            <person name="Williams K.H."/>
            <person name="Hubbard S.S."/>
            <person name="Banfield J.F."/>
        </authorList>
    </citation>
    <scope>NUCLEOTIDE SEQUENCE [LARGE SCALE GENOMIC DNA]</scope>
</reference>
<organism evidence="1 2">
    <name type="scientific">Candidatus Sungbacteria bacterium RIFCSPLOWO2_12_FULL_41_11</name>
    <dbReference type="NCBI Taxonomy" id="1802286"/>
    <lineage>
        <taxon>Bacteria</taxon>
        <taxon>Candidatus Sungiibacteriota</taxon>
    </lineage>
</organism>
<name>A0A1G2LSI0_9BACT</name>
<gene>
    <name evidence="1" type="ORF">A3G49_05435</name>
</gene>